<feature type="domain" description="PAS" evidence="2">
    <location>
        <begin position="64"/>
        <end position="117"/>
    </location>
</feature>
<dbReference type="SUPFAM" id="SSF55785">
    <property type="entry name" value="PYP-like sensor domain (PAS domain)"/>
    <property type="match status" value="1"/>
</dbReference>
<dbReference type="InterPro" id="IPR013656">
    <property type="entry name" value="PAS_4"/>
</dbReference>
<organism evidence="3 4">
    <name type="scientific">Actinomadura barringtoniae</name>
    <dbReference type="NCBI Taxonomy" id="1427535"/>
    <lineage>
        <taxon>Bacteria</taxon>
        <taxon>Bacillati</taxon>
        <taxon>Actinomycetota</taxon>
        <taxon>Actinomycetes</taxon>
        <taxon>Streptosporangiales</taxon>
        <taxon>Thermomonosporaceae</taxon>
        <taxon>Actinomadura</taxon>
    </lineage>
</organism>
<dbReference type="Gene3D" id="3.30.450.20">
    <property type="entry name" value="PAS domain"/>
    <property type="match status" value="1"/>
</dbReference>
<dbReference type="EMBL" id="JAGEOJ010000009">
    <property type="protein sequence ID" value="MBO2449917.1"/>
    <property type="molecule type" value="Genomic_DNA"/>
</dbReference>
<dbReference type="RefSeq" id="WP_208257802.1">
    <property type="nucleotide sequence ID" value="NZ_JAGEOJ010000009.1"/>
</dbReference>
<dbReference type="InterPro" id="IPR000014">
    <property type="entry name" value="PAS"/>
</dbReference>
<reference evidence="3" key="1">
    <citation type="submission" date="2021-03" db="EMBL/GenBank/DDBJ databases">
        <authorList>
            <person name="Kanchanasin P."/>
            <person name="Saeng-In P."/>
            <person name="Phongsopitanun W."/>
            <person name="Yuki M."/>
            <person name="Kudo T."/>
            <person name="Ohkuma M."/>
            <person name="Tanasupawat S."/>
        </authorList>
    </citation>
    <scope>NUCLEOTIDE SEQUENCE</scope>
    <source>
        <strain evidence="3">GKU 128</strain>
    </source>
</reference>
<evidence type="ECO:0000256" key="1">
    <source>
        <dbReference type="SAM" id="Coils"/>
    </source>
</evidence>
<dbReference type="SUPFAM" id="SSF55781">
    <property type="entry name" value="GAF domain-like"/>
    <property type="match status" value="1"/>
</dbReference>
<protein>
    <submittedName>
        <fullName evidence="3">PAS domain-containing protein</fullName>
    </submittedName>
</protein>
<feature type="coiled-coil region" evidence="1">
    <location>
        <begin position="30"/>
        <end position="57"/>
    </location>
</feature>
<name>A0A939T837_9ACTN</name>
<evidence type="ECO:0000313" key="4">
    <source>
        <dbReference type="Proteomes" id="UP000669179"/>
    </source>
</evidence>
<keyword evidence="4" id="KW-1185">Reference proteome</keyword>
<proteinExistence type="predicted"/>
<comment type="caution">
    <text evidence="3">The sequence shown here is derived from an EMBL/GenBank/DDBJ whole genome shotgun (WGS) entry which is preliminary data.</text>
</comment>
<dbReference type="CDD" id="cd00130">
    <property type="entry name" value="PAS"/>
    <property type="match status" value="1"/>
</dbReference>
<evidence type="ECO:0000313" key="3">
    <source>
        <dbReference type="EMBL" id="MBO2449917.1"/>
    </source>
</evidence>
<dbReference type="Proteomes" id="UP000669179">
    <property type="component" value="Unassembled WGS sequence"/>
</dbReference>
<sequence>MPSQPDLAAFKRGLDAFTGRISALRADPAVETALIELENAEEELRVCAEEIERLALLGGDDARQGAMLRRAFQDLPTAVFVLDRNGVIRGLNRHAAAMLGVTAFYAVGKPFAVFVELPWRVSFRCELSDAMRESRLGLVSCRVGSGGRRTPPLELRLTPPETADSEEALMLITVDPAPPEHEHQEIMAAAGDVRRLDIMGRMTRMLLGAGERDQPPLLDRVAGLLAGECADFVVIDLVEDRAVRRASVAGPGTGDGAAAFSVPEALDRLDPSRSQVTRYIVETGESMLHIPLWEEGALGGDGEAVPVVRALGTGAAAGVAIRDDTHVYGALLLIREKDRPAFTITDLALYEELGVHIGMALEREADQGKD</sequence>
<gene>
    <name evidence="3" type="ORF">J4573_22635</name>
</gene>
<dbReference type="InterPro" id="IPR029016">
    <property type="entry name" value="GAF-like_dom_sf"/>
</dbReference>
<dbReference type="Gene3D" id="3.30.450.40">
    <property type="match status" value="1"/>
</dbReference>
<dbReference type="AlphaFoldDB" id="A0A939T837"/>
<accession>A0A939T837</accession>
<dbReference type="PROSITE" id="PS50112">
    <property type="entry name" value="PAS"/>
    <property type="match status" value="1"/>
</dbReference>
<dbReference type="Pfam" id="PF08448">
    <property type="entry name" value="PAS_4"/>
    <property type="match status" value="1"/>
</dbReference>
<dbReference type="InterPro" id="IPR035965">
    <property type="entry name" value="PAS-like_dom_sf"/>
</dbReference>
<keyword evidence="1" id="KW-0175">Coiled coil</keyword>
<dbReference type="SMART" id="SM00091">
    <property type="entry name" value="PAS"/>
    <property type="match status" value="1"/>
</dbReference>
<evidence type="ECO:0000259" key="2">
    <source>
        <dbReference type="PROSITE" id="PS50112"/>
    </source>
</evidence>